<evidence type="ECO:0000313" key="2">
    <source>
        <dbReference type="EMBL" id="GAF02878.1"/>
    </source>
</evidence>
<dbReference type="RefSeq" id="WP_161636245.1">
    <property type="nucleotide sequence ID" value="NZ_BAMD01000015.1"/>
</dbReference>
<organism evidence="2 3">
    <name type="scientific">Saccharicrinis fermentans DSM 9555 = JCM 21142</name>
    <dbReference type="NCBI Taxonomy" id="869213"/>
    <lineage>
        <taxon>Bacteria</taxon>
        <taxon>Pseudomonadati</taxon>
        <taxon>Bacteroidota</taxon>
        <taxon>Bacteroidia</taxon>
        <taxon>Marinilabiliales</taxon>
        <taxon>Marinilabiliaceae</taxon>
        <taxon>Saccharicrinis</taxon>
    </lineage>
</organism>
<evidence type="ECO:0000313" key="3">
    <source>
        <dbReference type="Proteomes" id="UP000019402"/>
    </source>
</evidence>
<dbReference type="InterPro" id="IPR024618">
    <property type="entry name" value="DUF3857"/>
</dbReference>
<dbReference type="Pfam" id="PF12969">
    <property type="entry name" value="DUF3857"/>
    <property type="match status" value="1"/>
</dbReference>
<proteinExistence type="predicted"/>
<dbReference type="STRING" id="869213.GCA_000517085_03376"/>
<feature type="domain" description="DUF3857" evidence="1">
    <location>
        <begin position="67"/>
        <end position="217"/>
    </location>
</feature>
<gene>
    <name evidence="2" type="ORF">JCM21142_41525</name>
</gene>
<dbReference type="EMBL" id="BAMD01000015">
    <property type="protein sequence ID" value="GAF02878.1"/>
    <property type="molecule type" value="Genomic_DNA"/>
</dbReference>
<comment type="caution">
    <text evidence="2">The sequence shown here is derived from an EMBL/GenBank/DDBJ whole genome shotgun (WGS) entry which is preliminary data.</text>
</comment>
<name>W7Y5M4_9BACT</name>
<protein>
    <recommendedName>
        <fullName evidence="1">DUF3857 domain-containing protein</fullName>
    </recommendedName>
</protein>
<dbReference type="Proteomes" id="UP000019402">
    <property type="component" value="Unassembled WGS sequence"/>
</dbReference>
<dbReference type="AlphaFoldDB" id="W7Y5M4"/>
<sequence>MQNIILLVLFALTMELSAQDSDSIVWSIEPEYSSINEESKGENVLGIFHQEKYEYFYTAEEGLLMNHTTHKKFRLNNDEAIDRFNKISVALDDVMAVVDVKARTIKANGQAIEFDKDNIREMTDVESGNSYKIFAIDGIEVGDEVEYYVVRKMYARNFGRHFFQFDFPLKRASFEIICPNTLVYDIRGYNGFCNGTVSQLDGERSRYVCEGTLIPAIKSEKFSYVNPRRQRIEYRLDYNYSHDTAQKLTWDDAAKGVYRSTYMTAKSKSIDKWMDLLQVEGNTDEEKVRYVEAFLKKQIYVETFNVDAFSDLDFVLENKVTGSRGIVKVYANIFKRLGIEHQLVLTSERDNVKFDGSFQSWNYLDQYLIYLPKLNQYIDPSNAGYRLGEVNGKLTATDALFIVPVQVGDSETAMGEIKYIPATPYDHNYDNMLIDMRVDVDNDQVRMMTERGLKGLSGGFFIHFYRMMDEEQQQNTLKQMTATQGSNPTFHKLFVRDSSELAHLKDAEFLVHSDYSSTSFLERAGSKLLLNIGEAIGSQVEMYFEEDRHSKAENDFNRMYYREINLHVPVGFKIVNPEAGKLNVFEKKDGEKIFGFESNYTYSHQTYKIVIEEYYKHIFVDEDSFEGFKKVVNAAADFNKVVLILEEE</sequence>
<dbReference type="eggNOG" id="ENOG502Z7RP">
    <property type="taxonomic scope" value="Bacteria"/>
</dbReference>
<reference evidence="2 3" key="1">
    <citation type="journal article" date="2014" name="Genome Announc.">
        <title>Draft Genome Sequence of Cytophaga fermentans JCM 21142T, a Facultative Anaerobe Isolated from Marine Mud.</title>
        <authorList>
            <person name="Starns D."/>
            <person name="Oshima K."/>
            <person name="Suda W."/>
            <person name="Iino T."/>
            <person name="Yuki M."/>
            <person name="Inoue J."/>
            <person name="Kitamura K."/>
            <person name="Iida T."/>
            <person name="Darby A."/>
            <person name="Hattori M."/>
            <person name="Ohkuma M."/>
        </authorList>
    </citation>
    <scope>NUCLEOTIDE SEQUENCE [LARGE SCALE GENOMIC DNA]</scope>
    <source>
        <strain evidence="2 3">JCM 21142</strain>
    </source>
</reference>
<dbReference type="OrthoDB" id="98874at2"/>
<evidence type="ECO:0000259" key="1">
    <source>
        <dbReference type="Pfam" id="PF12969"/>
    </source>
</evidence>
<accession>W7Y5M4</accession>
<keyword evidence="3" id="KW-1185">Reference proteome</keyword>
<dbReference type="Gene3D" id="2.60.40.3140">
    <property type="match status" value="1"/>
</dbReference>